<dbReference type="AlphaFoldDB" id="A0A1I8C066"/>
<sequence>MNGHNEICKNSLSNNSHKTSNKNFVNGEDEDTSDTVSIPDISEILKAAEALRQEFDIKEQAGFCQGKYSCYRPSNLGDRYYFCIYCKFDFARCYVDKHLKRKRHAINKKAFEDSANNNRQDINVNSKFAIKCKDNDGCFIKSLQFKNYVYCIYCKRNLTNKSSVLNVHLQSTSHLNHKAIFKGQNDSINTPKNEIVNTSSAVNTFYSSSDEENKENTQSFTRYLNLKKKYKKLQYCVYCKQHYKGSCVKDHLGRRKHKMLKRAFEETKSSEKIPIKPKTNDYCVYCKRYYLRSSMRYHVKTYKHIRLKKAYKEIENDKNKDIENKYEQIIESTGCFKKSSLGNKYAFCVYCQIDISFLRLINLEYHMKTTKHTLAKAAFEANCENETNHNVSDNEDEFVKFNRTRKKSKNSETRERGVIYISDSSLSLDEESTAAKIASILNQKRKRVGNNYLTS</sequence>
<dbReference type="WBParaSite" id="MhA1_Contig802.frz3.gene5">
    <property type="protein sequence ID" value="MhA1_Contig802.frz3.gene5"/>
    <property type="gene ID" value="MhA1_Contig802.frz3.gene5"/>
</dbReference>
<dbReference type="Proteomes" id="UP000095281">
    <property type="component" value="Unplaced"/>
</dbReference>
<protein>
    <submittedName>
        <fullName evidence="2">Zinc finger protein</fullName>
    </submittedName>
</protein>
<accession>A0A1I8C066</accession>
<name>A0A1I8C066_MELHA</name>
<proteinExistence type="predicted"/>
<evidence type="ECO:0000313" key="1">
    <source>
        <dbReference type="Proteomes" id="UP000095281"/>
    </source>
</evidence>
<keyword evidence="1" id="KW-1185">Reference proteome</keyword>
<evidence type="ECO:0000313" key="2">
    <source>
        <dbReference type="WBParaSite" id="MhA1_Contig802.frz3.gene5"/>
    </source>
</evidence>
<reference evidence="2" key="1">
    <citation type="submission" date="2016-11" db="UniProtKB">
        <authorList>
            <consortium name="WormBaseParasite"/>
        </authorList>
    </citation>
    <scope>IDENTIFICATION</scope>
</reference>
<organism evidence="1 2">
    <name type="scientific">Meloidogyne hapla</name>
    <name type="common">Root-knot nematode worm</name>
    <dbReference type="NCBI Taxonomy" id="6305"/>
    <lineage>
        <taxon>Eukaryota</taxon>
        <taxon>Metazoa</taxon>
        <taxon>Ecdysozoa</taxon>
        <taxon>Nematoda</taxon>
        <taxon>Chromadorea</taxon>
        <taxon>Rhabditida</taxon>
        <taxon>Tylenchina</taxon>
        <taxon>Tylenchomorpha</taxon>
        <taxon>Tylenchoidea</taxon>
        <taxon>Meloidogynidae</taxon>
        <taxon>Meloidogyninae</taxon>
        <taxon>Meloidogyne</taxon>
    </lineage>
</organism>